<feature type="transmembrane region" description="Helical" evidence="1">
    <location>
        <begin position="125"/>
        <end position="145"/>
    </location>
</feature>
<proteinExistence type="predicted"/>
<dbReference type="Proteomes" id="UP000515344">
    <property type="component" value="Chromosome"/>
</dbReference>
<keyword evidence="3" id="KW-1185">Reference proteome</keyword>
<keyword evidence="1" id="KW-0472">Membrane</keyword>
<sequence>MKERLNWWWFFFCVCIVLPALQFIFLKESLPVVLFPFIQDKFINGLYPFLASGASVVLLLLIVLFLKSISKYIREDKNYKLVYIISGVVFALFYLNQFVSFFREAFDGAPRRYSNFSKGNLDEGAIYLSIIMSLELAIFITFFVINFSRLSKHKS</sequence>
<keyword evidence="1" id="KW-0812">Transmembrane</keyword>
<dbReference type="AlphaFoldDB" id="A0A7G5XGT7"/>
<dbReference type="KEGG" id="lacs:H4075_00395"/>
<dbReference type="EMBL" id="CP060007">
    <property type="protein sequence ID" value="QNA44690.1"/>
    <property type="molecule type" value="Genomic_DNA"/>
</dbReference>
<evidence type="ECO:0000313" key="2">
    <source>
        <dbReference type="EMBL" id="QNA44690.1"/>
    </source>
</evidence>
<feature type="transmembrane region" description="Helical" evidence="1">
    <location>
        <begin position="81"/>
        <end position="102"/>
    </location>
</feature>
<reference evidence="3" key="1">
    <citation type="submission" date="2020-08" db="EMBL/GenBank/DDBJ databases">
        <title>Lacibacter sp. S13-6-6 genome sequencing.</title>
        <authorList>
            <person name="Jin L."/>
        </authorList>
    </citation>
    <scope>NUCLEOTIDE SEQUENCE [LARGE SCALE GENOMIC DNA]</scope>
    <source>
        <strain evidence="3">S13-6-6</strain>
    </source>
</reference>
<accession>A0A7G5XGT7</accession>
<protein>
    <submittedName>
        <fullName evidence="2">Uncharacterized protein</fullName>
    </submittedName>
</protein>
<name>A0A7G5XGT7_9BACT</name>
<organism evidence="2 3">
    <name type="scientific">Lacibacter sediminis</name>
    <dbReference type="NCBI Taxonomy" id="2760713"/>
    <lineage>
        <taxon>Bacteria</taxon>
        <taxon>Pseudomonadati</taxon>
        <taxon>Bacteroidota</taxon>
        <taxon>Chitinophagia</taxon>
        <taxon>Chitinophagales</taxon>
        <taxon>Chitinophagaceae</taxon>
        <taxon>Lacibacter</taxon>
    </lineage>
</organism>
<dbReference type="RefSeq" id="WP_182803095.1">
    <property type="nucleotide sequence ID" value="NZ_CP060007.1"/>
</dbReference>
<gene>
    <name evidence="2" type="ORF">H4075_00395</name>
</gene>
<feature type="transmembrane region" description="Helical" evidence="1">
    <location>
        <begin position="7"/>
        <end position="26"/>
    </location>
</feature>
<feature type="transmembrane region" description="Helical" evidence="1">
    <location>
        <begin position="46"/>
        <end position="69"/>
    </location>
</feature>
<evidence type="ECO:0000256" key="1">
    <source>
        <dbReference type="SAM" id="Phobius"/>
    </source>
</evidence>
<keyword evidence="1" id="KW-1133">Transmembrane helix</keyword>
<evidence type="ECO:0000313" key="3">
    <source>
        <dbReference type="Proteomes" id="UP000515344"/>
    </source>
</evidence>